<dbReference type="Gene3D" id="3.40.1440.10">
    <property type="entry name" value="GIY-YIG endonuclease"/>
    <property type="match status" value="1"/>
</dbReference>
<dbReference type="EMBL" id="CP139558">
    <property type="protein sequence ID" value="WPU94295.1"/>
    <property type="molecule type" value="Genomic_DNA"/>
</dbReference>
<dbReference type="InterPro" id="IPR000305">
    <property type="entry name" value="GIY-YIG_endonuc"/>
</dbReference>
<dbReference type="PROSITE" id="PS50164">
    <property type="entry name" value="GIY_YIG"/>
    <property type="match status" value="1"/>
</dbReference>
<proteinExistence type="inferred from homology"/>
<dbReference type="PANTHER" id="PTHR34477">
    <property type="entry name" value="UPF0213 PROTEIN YHBQ"/>
    <property type="match status" value="1"/>
</dbReference>
<evidence type="ECO:0000313" key="3">
    <source>
        <dbReference type="EMBL" id="WPU94295.1"/>
    </source>
</evidence>
<organism evidence="3 4">
    <name type="scientific">Mucilaginibacter sabulilitoris</name>
    <dbReference type="NCBI Taxonomy" id="1173583"/>
    <lineage>
        <taxon>Bacteria</taxon>
        <taxon>Pseudomonadati</taxon>
        <taxon>Bacteroidota</taxon>
        <taxon>Sphingobacteriia</taxon>
        <taxon>Sphingobacteriales</taxon>
        <taxon>Sphingobacteriaceae</taxon>
        <taxon>Mucilaginibacter</taxon>
    </lineage>
</organism>
<dbReference type="Pfam" id="PF01541">
    <property type="entry name" value="GIY-YIG"/>
    <property type="match status" value="1"/>
</dbReference>
<evidence type="ECO:0000313" key="4">
    <source>
        <dbReference type="Proteomes" id="UP001324380"/>
    </source>
</evidence>
<feature type="domain" description="GIY-YIG" evidence="2">
    <location>
        <begin position="4"/>
        <end position="80"/>
    </location>
</feature>
<reference evidence="3 4" key="1">
    <citation type="submission" date="2023-11" db="EMBL/GenBank/DDBJ databases">
        <title>Analysis of the Genomes of Mucilaginibacter gossypii cycad 4 and M. sabulilitoris SNA2: microbes with the potential for plant growth promotion.</title>
        <authorList>
            <person name="Hirsch A.M."/>
            <person name="Humm E."/>
            <person name="Rubbi M."/>
            <person name="Del Vecchio G."/>
            <person name="Ha S.M."/>
            <person name="Pellegrini M."/>
            <person name="Gunsalus R.P."/>
        </authorList>
    </citation>
    <scope>NUCLEOTIDE SEQUENCE [LARGE SCALE GENOMIC DNA]</scope>
    <source>
        <strain evidence="3 4">SNA2</strain>
    </source>
</reference>
<accession>A0ABZ0TS50</accession>
<dbReference type="CDD" id="cd10448">
    <property type="entry name" value="GIY-YIG_unchar_3"/>
    <property type="match status" value="1"/>
</dbReference>
<dbReference type="RefSeq" id="WP_321563418.1">
    <property type="nucleotide sequence ID" value="NZ_CP139558.1"/>
</dbReference>
<dbReference type="Proteomes" id="UP001324380">
    <property type="component" value="Chromosome"/>
</dbReference>
<keyword evidence="4" id="KW-1185">Reference proteome</keyword>
<dbReference type="SMART" id="SM00465">
    <property type="entry name" value="GIYc"/>
    <property type="match status" value="1"/>
</dbReference>
<name>A0ABZ0TS50_9SPHI</name>
<evidence type="ECO:0000256" key="1">
    <source>
        <dbReference type="ARBA" id="ARBA00007435"/>
    </source>
</evidence>
<dbReference type="SUPFAM" id="SSF82771">
    <property type="entry name" value="GIY-YIG endonuclease"/>
    <property type="match status" value="1"/>
</dbReference>
<protein>
    <submittedName>
        <fullName evidence="3">GIY-YIG nuclease family protein</fullName>
    </submittedName>
</protein>
<comment type="similarity">
    <text evidence="1">Belongs to the UPF0213 family.</text>
</comment>
<gene>
    <name evidence="3" type="ORF">SNE25_02000</name>
</gene>
<dbReference type="InterPro" id="IPR050190">
    <property type="entry name" value="UPF0213_domain"/>
</dbReference>
<sequence>MLYKQGHVYIMSNLYRTTFYIGVTSDLRTRVWQHINGEGSAFVKKYSLHYLLYFEYFERITDAIDREKQLKRWHQDWKINLIKSVNPEMEDLKGQLEL</sequence>
<evidence type="ECO:0000259" key="2">
    <source>
        <dbReference type="PROSITE" id="PS50164"/>
    </source>
</evidence>
<dbReference type="InterPro" id="IPR035901">
    <property type="entry name" value="GIY-YIG_endonuc_sf"/>
</dbReference>
<dbReference type="PANTHER" id="PTHR34477:SF5">
    <property type="entry name" value="BSL5627 PROTEIN"/>
    <property type="match status" value="1"/>
</dbReference>